<gene>
    <name evidence="2" type="ORF">IAA64_10275</name>
</gene>
<feature type="transmembrane region" description="Helical" evidence="1">
    <location>
        <begin position="114"/>
        <end position="135"/>
    </location>
</feature>
<keyword evidence="1" id="KW-1133">Transmembrane helix</keyword>
<keyword evidence="1" id="KW-0812">Transmembrane</keyword>
<evidence type="ECO:0000256" key="1">
    <source>
        <dbReference type="SAM" id="Phobius"/>
    </source>
</evidence>
<dbReference type="Pfam" id="PF22564">
    <property type="entry name" value="HAAS"/>
    <property type="match status" value="1"/>
</dbReference>
<organism evidence="2 3">
    <name type="scientific">Candidatus Ornithocaccomicrobium faecavium</name>
    <dbReference type="NCBI Taxonomy" id="2840890"/>
    <lineage>
        <taxon>Bacteria</taxon>
        <taxon>Bacillati</taxon>
        <taxon>Bacillota</taxon>
        <taxon>Clostridia</taxon>
        <taxon>Candidatus Ornithocaccomicrobium</taxon>
    </lineage>
</organism>
<sequence length="185" mass="19888">MTKSEFLRRLEKALAPLGAQERQAALEYWEEYIAEAAEEDGEEAAIANIDAPEDIARRLLTEAGMAPAPRKKRSASYWVLLVMASPIWLSLGAAAFAIVLCALIALALLALTPAIIVLVLLASGLFSVVLGFTILHDGATFAFIAGVGLAALGAGGLLAFAAFPLLPRTFAWLRRHIHLRRRAKL</sequence>
<dbReference type="AlphaFoldDB" id="A0A9D1P8A9"/>
<accession>A0A9D1P8A9</accession>
<feature type="transmembrane region" description="Helical" evidence="1">
    <location>
        <begin position="142"/>
        <end position="166"/>
    </location>
</feature>
<reference evidence="2" key="1">
    <citation type="submission" date="2020-10" db="EMBL/GenBank/DDBJ databases">
        <authorList>
            <person name="Gilroy R."/>
        </authorList>
    </citation>
    <scope>NUCLEOTIDE SEQUENCE</scope>
    <source>
        <strain evidence="2">CHK183-6373</strain>
    </source>
</reference>
<proteinExistence type="predicted"/>
<keyword evidence="1" id="KW-0472">Membrane</keyword>
<feature type="transmembrane region" description="Helical" evidence="1">
    <location>
        <begin position="75"/>
        <end position="108"/>
    </location>
</feature>
<dbReference type="EMBL" id="DVOT01000185">
    <property type="protein sequence ID" value="HIV28350.1"/>
    <property type="molecule type" value="Genomic_DNA"/>
</dbReference>
<evidence type="ECO:0000313" key="2">
    <source>
        <dbReference type="EMBL" id="HIV28350.1"/>
    </source>
</evidence>
<protein>
    <submittedName>
        <fullName evidence="2">DUF1700 domain-containing protein</fullName>
    </submittedName>
</protein>
<comment type="caution">
    <text evidence="2">The sequence shown here is derived from an EMBL/GenBank/DDBJ whole genome shotgun (WGS) entry which is preliminary data.</text>
</comment>
<name>A0A9D1P8A9_9FIRM</name>
<evidence type="ECO:0000313" key="3">
    <source>
        <dbReference type="Proteomes" id="UP000886884"/>
    </source>
</evidence>
<dbReference type="Proteomes" id="UP000886884">
    <property type="component" value="Unassembled WGS sequence"/>
</dbReference>
<reference evidence="2" key="2">
    <citation type="journal article" date="2021" name="PeerJ">
        <title>Extensive microbial diversity within the chicken gut microbiome revealed by metagenomics and culture.</title>
        <authorList>
            <person name="Gilroy R."/>
            <person name="Ravi A."/>
            <person name="Getino M."/>
            <person name="Pursley I."/>
            <person name="Horton D.L."/>
            <person name="Alikhan N.F."/>
            <person name="Baker D."/>
            <person name="Gharbi K."/>
            <person name="Hall N."/>
            <person name="Watson M."/>
            <person name="Adriaenssens E.M."/>
            <person name="Foster-Nyarko E."/>
            <person name="Jarju S."/>
            <person name="Secka A."/>
            <person name="Antonio M."/>
            <person name="Oren A."/>
            <person name="Chaudhuri R.R."/>
            <person name="La Ragione R."/>
            <person name="Hildebrand F."/>
            <person name="Pallen M.J."/>
        </authorList>
    </citation>
    <scope>NUCLEOTIDE SEQUENCE</scope>
    <source>
        <strain evidence="2">CHK183-6373</strain>
    </source>
</reference>